<proteinExistence type="predicted"/>
<dbReference type="Proteomes" id="UP000077755">
    <property type="component" value="Chromosome 3"/>
</dbReference>
<dbReference type="PROSITE" id="PS50994">
    <property type="entry name" value="INTEGRASE"/>
    <property type="match status" value="1"/>
</dbReference>
<dbReference type="SUPFAM" id="SSF53098">
    <property type="entry name" value="Ribonuclease H-like"/>
    <property type="match status" value="1"/>
</dbReference>
<dbReference type="InterPro" id="IPR001584">
    <property type="entry name" value="Integrase_cat-core"/>
</dbReference>
<accession>A0AAF0WNE0</accession>
<dbReference type="GO" id="GO:0003676">
    <property type="term" value="F:nucleic acid binding"/>
    <property type="evidence" value="ECO:0007669"/>
    <property type="project" value="InterPro"/>
</dbReference>
<evidence type="ECO:0000313" key="3">
    <source>
        <dbReference type="Proteomes" id="UP000077755"/>
    </source>
</evidence>
<dbReference type="InterPro" id="IPR012337">
    <property type="entry name" value="RNaseH-like_sf"/>
</dbReference>
<name>A0AAF0WNE0_DAUCS</name>
<dbReference type="Gene3D" id="3.30.420.10">
    <property type="entry name" value="Ribonuclease H-like superfamily/Ribonuclease H"/>
    <property type="match status" value="1"/>
</dbReference>
<protein>
    <recommendedName>
        <fullName evidence="1">Integrase catalytic domain-containing protein</fullName>
    </recommendedName>
</protein>
<dbReference type="PANTHER" id="PTHR45835:SF99">
    <property type="entry name" value="CHROMO DOMAIN-CONTAINING PROTEIN-RELATED"/>
    <property type="match status" value="1"/>
</dbReference>
<dbReference type="Pfam" id="PF00665">
    <property type="entry name" value="rve"/>
    <property type="match status" value="1"/>
</dbReference>
<organism evidence="2 3">
    <name type="scientific">Daucus carota subsp. sativus</name>
    <name type="common">Carrot</name>
    <dbReference type="NCBI Taxonomy" id="79200"/>
    <lineage>
        <taxon>Eukaryota</taxon>
        <taxon>Viridiplantae</taxon>
        <taxon>Streptophyta</taxon>
        <taxon>Embryophyta</taxon>
        <taxon>Tracheophyta</taxon>
        <taxon>Spermatophyta</taxon>
        <taxon>Magnoliopsida</taxon>
        <taxon>eudicotyledons</taxon>
        <taxon>Gunneridae</taxon>
        <taxon>Pentapetalae</taxon>
        <taxon>asterids</taxon>
        <taxon>campanulids</taxon>
        <taxon>Apiales</taxon>
        <taxon>Apiaceae</taxon>
        <taxon>Apioideae</taxon>
        <taxon>Scandiceae</taxon>
        <taxon>Daucinae</taxon>
        <taxon>Daucus</taxon>
        <taxon>Daucus sect. Daucus</taxon>
    </lineage>
</organism>
<dbReference type="PANTHER" id="PTHR45835">
    <property type="entry name" value="YALI0A06105P"/>
    <property type="match status" value="1"/>
</dbReference>
<feature type="domain" description="Integrase catalytic" evidence="1">
    <location>
        <begin position="98"/>
        <end position="261"/>
    </location>
</feature>
<reference evidence="2" key="2">
    <citation type="submission" date="2022-03" db="EMBL/GenBank/DDBJ databases">
        <title>Draft title - Genomic analysis of global carrot germplasm unveils the trajectory of domestication and the origin of high carotenoid orange carrot.</title>
        <authorList>
            <person name="Iorizzo M."/>
            <person name="Ellison S."/>
            <person name="Senalik D."/>
            <person name="Macko-Podgorni A."/>
            <person name="Grzebelus D."/>
            <person name="Bostan H."/>
            <person name="Rolling W."/>
            <person name="Curaba J."/>
            <person name="Simon P."/>
        </authorList>
    </citation>
    <scope>NUCLEOTIDE SEQUENCE</scope>
    <source>
        <tissue evidence="2">Leaf</tissue>
    </source>
</reference>
<dbReference type="EMBL" id="CP093345">
    <property type="protein sequence ID" value="WOG92319.1"/>
    <property type="molecule type" value="Genomic_DNA"/>
</dbReference>
<dbReference type="Gene3D" id="1.10.340.70">
    <property type="match status" value="1"/>
</dbReference>
<dbReference type="InterPro" id="IPR041588">
    <property type="entry name" value="Integrase_H2C2"/>
</dbReference>
<gene>
    <name evidence="2" type="ORF">DCAR_0311582</name>
</gene>
<evidence type="ECO:0000313" key="2">
    <source>
        <dbReference type="EMBL" id="WOG92319.1"/>
    </source>
</evidence>
<reference evidence="2" key="1">
    <citation type="journal article" date="2016" name="Nat. Genet.">
        <title>A high-quality carrot genome assembly provides new insights into carotenoid accumulation and asterid genome evolution.</title>
        <authorList>
            <person name="Iorizzo M."/>
            <person name="Ellison S."/>
            <person name="Senalik D."/>
            <person name="Zeng P."/>
            <person name="Satapoomin P."/>
            <person name="Huang J."/>
            <person name="Bowman M."/>
            <person name="Iovene M."/>
            <person name="Sanseverino W."/>
            <person name="Cavagnaro P."/>
            <person name="Yildiz M."/>
            <person name="Macko-Podgorni A."/>
            <person name="Moranska E."/>
            <person name="Grzebelus E."/>
            <person name="Grzebelus D."/>
            <person name="Ashrafi H."/>
            <person name="Zheng Z."/>
            <person name="Cheng S."/>
            <person name="Spooner D."/>
            <person name="Van Deynze A."/>
            <person name="Simon P."/>
        </authorList>
    </citation>
    <scope>NUCLEOTIDE SEQUENCE</scope>
    <source>
        <tissue evidence="2">Leaf</tissue>
    </source>
</reference>
<keyword evidence="3" id="KW-1185">Reference proteome</keyword>
<dbReference type="AlphaFoldDB" id="A0AAF0WNE0"/>
<dbReference type="Pfam" id="PF17921">
    <property type="entry name" value="Integrase_H2C2"/>
    <property type="match status" value="1"/>
</dbReference>
<dbReference type="InterPro" id="IPR036397">
    <property type="entry name" value="RNaseH_sf"/>
</dbReference>
<dbReference type="FunFam" id="1.10.340.70:FF:000001">
    <property type="entry name" value="Retrovirus-related Pol polyprotein from transposon gypsy-like Protein"/>
    <property type="match status" value="1"/>
</dbReference>
<evidence type="ECO:0000259" key="1">
    <source>
        <dbReference type="PROSITE" id="PS50994"/>
    </source>
</evidence>
<dbReference type="GO" id="GO:0015074">
    <property type="term" value="P:DNA integration"/>
    <property type="evidence" value="ECO:0007669"/>
    <property type="project" value="InterPro"/>
</dbReference>
<sequence>MNELTGEEICTQKDNQGILRFSSRIWIPNVEELKNEILKDAHNSEFSIHPGSTKMYQDLKQNFWWPDMKKEIAQWISKCYTCQRVKAEHQKPSGLIQPLEIPEWKWEHIAMDFIIGLPRTKSNHVAIWVIIDRLTKSAHFLPINERFSMDKLIHMYLKEIVTRHGVPVSIVSDRDPRFNSRFWKQFQEHLGTRLKMSTAYHPQTDGQSKRTIQTIEDMLRSCALDYKGNWDEHLPLVEFSYNNSYHTSIGMPPYEALYGRKCRSPIYWDEVGERKVIGPELIQQTKEAVDVIRSRLIAAQDRQ</sequence>